<dbReference type="GO" id="GO:0009036">
    <property type="term" value="F:type II site-specific deoxyribonuclease activity"/>
    <property type="evidence" value="ECO:0007669"/>
    <property type="project" value="InterPro"/>
</dbReference>
<dbReference type="Gene3D" id="3.40.91.80">
    <property type="match status" value="1"/>
</dbReference>
<evidence type="ECO:0000313" key="3">
    <source>
        <dbReference type="EMBL" id="AYD39371.1"/>
    </source>
</evidence>
<dbReference type="KEGG" id="cfer:D4Z93_01960"/>
<dbReference type="InterPro" id="IPR011335">
    <property type="entry name" value="Restrct_endonuc-II-like"/>
</dbReference>
<dbReference type="AlphaFoldDB" id="A0A386H111"/>
<feature type="domain" description="Restriction endonuclease type II EcoRII N-terminal" evidence="2">
    <location>
        <begin position="15"/>
        <end position="115"/>
    </location>
</feature>
<dbReference type="GO" id="GO:0009307">
    <property type="term" value="P:DNA restriction-modification system"/>
    <property type="evidence" value="ECO:0007669"/>
    <property type="project" value="InterPro"/>
</dbReference>
<dbReference type="Pfam" id="PF09217">
    <property type="entry name" value="EcoRII-N"/>
    <property type="match status" value="1"/>
</dbReference>
<protein>
    <submittedName>
        <fullName evidence="3">Restriction endonuclease</fullName>
    </submittedName>
</protein>
<dbReference type="Gene3D" id="2.40.330.10">
    <property type="entry name" value="DNA-binding pseudobarrel domain"/>
    <property type="match status" value="1"/>
</dbReference>
<dbReference type="InterPro" id="IPR015300">
    <property type="entry name" value="DNA-bd_pseudobarrel_sf"/>
</dbReference>
<proteinExistence type="predicted"/>
<dbReference type="SUPFAM" id="SSF101936">
    <property type="entry name" value="DNA-binding pseudobarrel domain"/>
    <property type="match status" value="1"/>
</dbReference>
<dbReference type="REBASE" id="274548">
    <property type="entry name" value="Csp901ORF1955P"/>
</dbReference>
<keyword evidence="3" id="KW-0378">Hydrolase</keyword>
<dbReference type="Pfam" id="PF09019">
    <property type="entry name" value="EcoRII-C"/>
    <property type="match status" value="1"/>
</dbReference>
<evidence type="ECO:0000259" key="2">
    <source>
        <dbReference type="Pfam" id="PF09217"/>
    </source>
</evidence>
<dbReference type="EMBL" id="CP032416">
    <property type="protein sequence ID" value="AYD39371.1"/>
    <property type="molecule type" value="Genomic_DNA"/>
</dbReference>
<dbReference type="InterPro" id="IPR023372">
    <property type="entry name" value="Rest_endonuc_II_EcoRII_N"/>
</dbReference>
<dbReference type="Proteomes" id="UP000266301">
    <property type="component" value="Chromosome"/>
</dbReference>
<keyword evidence="3" id="KW-0255">Endonuclease</keyword>
<dbReference type="InterPro" id="IPR015109">
    <property type="entry name" value="Restrct_endonuc_II_EcoRII_C"/>
</dbReference>
<reference evidence="3 4" key="1">
    <citation type="journal article" date="2019" name="Int. J. Syst. Evol. Microbiol.">
        <title>Clostridium fermenticellae sp. nov., isolated from the mud in a fermentation cellar for the production of the Chinese liquor, baijiu.</title>
        <authorList>
            <person name="Xu P.X."/>
            <person name="Chai L.J."/>
            <person name="Qiu T."/>
            <person name="Zhang X.J."/>
            <person name="Lu Z.M."/>
            <person name="Xiao C."/>
            <person name="Wang S.T."/>
            <person name="Shen C.H."/>
            <person name="Shi J.S."/>
            <person name="Xu Z.H."/>
        </authorList>
    </citation>
    <scope>NUCLEOTIDE SEQUENCE [LARGE SCALE GENOMIC DNA]</scope>
    <source>
        <strain evidence="3 4">JN500901</strain>
    </source>
</reference>
<feature type="domain" description="Restriction endonuclease type II EcoRII C-terminal" evidence="1">
    <location>
        <begin position="214"/>
        <end position="377"/>
    </location>
</feature>
<keyword evidence="3" id="KW-0540">Nuclease</keyword>
<organism evidence="3 4">
    <name type="scientific">Clostridium fermenticellae</name>
    <dbReference type="NCBI Taxonomy" id="2068654"/>
    <lineage>
        <taxon>Bacteria</taxon>
        <taxon>Bacillati</taxon>
        <taxon>Bacillota</taxon>
        <taxon>Clostridia</taxon>
        <taxon>Eubacteriales</taxon>
        <taxon>Clostridiaceae</taxon>
        <taxon>Clostridium</taxon>
    </lineage>
</organism>
<gene>
    <name evidence="3" type="ORF">D4Z93_01960</name>
</gene>
<evidence type="ECO:0000259" key="1">
    <source>
        <dbReference type="Pfam" id="PF09019"/>
    </source>
</evidence>
<evidence type="ECO:0000313" key="4">
    <source>
        <dbReference type="Proteomes" id="UP000266301"/>
    </source>
</evidence>
<dbReference type="RefSeq" id="WP_119970080.1">
    <property type="nucleotide sequence ID" value="NZ_CP032416.1"/>
</dbReference>
<keyword evidence="4" id="KW-1185">Reference proteome</keyword>
<sequence length="386" mass="45134">MDTVLENAIKICSESKLSFCKFISPNDCGLTGGHQCGIYIPKHSYKLLFDKPGIKGSNRERFVKIYWQDTFHTESCFKYYGKKTRNEYRITRFGRGFPYLKDDHLGDLFIICKKSEDFYIAYMLETENDINSFLSNFNLSPVNTNAIIKANVDVDIDDILKEYVNNLAVDFPSTQEISDEAQNILFKLMKKDTEMIKDPDNILIELISMEYRIFKAIESDRYNYILTKSFDSIQEFITCANTLLNRRKSRAGKSLEHHLKTIFMANGLKFTEQAITEQNKKPDFIFPGQKEYHEPDFNEDRLISLAAKTTCKDRWRQILNEANRISTKHLITLQQGISSNQLNEMYESNVVLIVPDPYIKTYPREFQNRIMSLKNFIDYIKKILTL</sequence>
<dbReference type="SUPFAM" id="SSF52980">
    <property type="entry name" value="Restriction endonuclease-like"/>
    <property type="match status" value="1"/>
</dbReference>
<dbReference type="GO" id="GO:0003677">
    <property type="term" value="F:DNA binding"/>
    <property type="evidence" value="ECO:0007669"/>
    <property type="project" value="InterPro"/>
</dbReference>
<dbReference type="OrthoDB" id="9797574at2"/>
<accession>A0A386H111</accession>
<dbReference type="InterPro" id="IPR038365">
    <property type="entry name" value="EcoRII_C_sf"/>
</dbReference>
<name>A0A386H111_9CLOT</name>